<keyword evidence="2" id="KW-1133">Transmembrane helix</keyword>
<keyword evidence="2" id="KW-0472">Membrane</keyword>
<reference evidence="4 6" key="2">
    <citation type="submission" date="2018-06" db="EMBL/GenBank/DDBJ databases">
        <authorList>
            <consortium name="Pathogen Informatics"/>
            <person name="Doyle S."/>
        </authorList>
    </citation>
    <scope>NUCLEOTIDE SEQUENCE [LARGE SCALE GENOMIC DNA]</scope>
    <source>
        <strain evidence="4 6">NCTC12022</strain>
    </source>
</reference>
<dbReference type="RefSeq" id="WP_058447644.1">
    <property type="nucleotide sequence ID" value="NZ_CAAAHT010000018.1"/>
</dbReference>
<evidence type="ECO:0000313" key="3">
    <source>
        <dbReference type="EMBL" id="KTC95164.1"/>
    </source>
</evidence>
<dbReference type="PATRIC" id="fig|453.4.peg.3091"/>
<evidence type="ECO:0000313" key="6">
    <source>
        <dbReference type="Proteomes" id="UP000251942"/>
    </source>
</evidence>
<evidence type="ECO:0000256" key="2">
    <source>
        <dbReference type="SAM" id="Phobius"/>
    </source>
</evidence>
<dbReference type="EMBL" id="LNYB01000085">
    <property type="protein sequence ID" value="KTC95164.1"/>
    <property type="molecule type" value="Genomic_DNA"/>
</dbReference>
<accession>A0A0W0THU5</accession>
<feature type="coiled-coil region" evidence="1">
    <location>
        <begin position="41"/>
        <end position="68"/>
    </location>
</feature>
<sequence>MSKGKDGKGSRMSSMTGLDISVLLLAFAVSIGATWIAHHRVSLLEAKMQEKELEINRLNQKIVELNLLTKDVLFNSSFTVREKILNEKLEKINHDWKRYLTGGEATKATSFLPNSISKGAKPESPVKKN</sequence>
<dbReference type="OrthoDB" id="9872343at2"/>
<evidence type="ECO:0000313" key="4">
    <source>
        <dbReference type="EMBL" id="SPX62478.1"/>
    </source>
</evidence>
<feature type="transmembrane region" description="Helical" evidence="2">
    <location>
        <begin position="20"/>
        <end position="38"/>
    </location>
</feature>
<organism evidence="3 5">
    <name type="scientific">Legionella feeleii</name>
    <dbReference type="NCBI Taxonomy" id="453"/>
    <lineage>
        <taxon>Bacteria</taxon>
        <taxon>Pseudomonadati</taxon>
        <taxon>Pseudomonadota</taxon>
        <taxon>Gammaproteobacteria</taxon>
        <taxon>Legionellales</taxon>
        <taxon>Legionellaceae</taxon>
        <taxon>Legionella</taxon>
    </lineage>
</organism>
<dbReference type="Proteomes" id="UP000251942">
    <property type="component" value="Unassembled WGS sequence"/>
</dbReference>
<dbReference type="EMBL" id="UASS01000038">
    <property type="protein sequence ID" value="SPX62478.1"/>
    <property type="molecule type" value="Genomic_DNA"/>
</dbReference>
<evidence type="ECO:0000256" key="1">
    <source>
        <dbReference type="SAM" id="Coils"/>
    </source>
</evidence>
<reference evidence="3 5" key="1">
    <citation type="submission" date="2015-11" db="EMBL/GenBank/DDBJ databases">
        <title>Genomic analysis of 38 Legionella species identifies large and diverse effector repertoires.</title>
        <authorList>
            <person name="Burstein D."/>
            <person name="Amaro F."/>
            <person name="Zusman T."/>
            <person name="Lifshitz Z."/>
            <person name="Cohen O."/>
            <person name="Gilbert J.A."/>
            <person name="Pupko T."/>
            <person name="Shuman H.A."/>
            <person name="Segal G."/>
        </authorList>
    </citation>
    <scope>NUCLEOTIDE SEQUENCE [LARGE SCALE GENOMIC DNA]</scope>
    <source>
        <strain evidence="3 5">WO-44C</strain>
    </source>
</reference>
<dbReference type="AlphaFoldDB" id="A0A0W0THU5"/>
<dbReference type="Proteomes" id="UP000054698">
    <property type="component" value="Unassembled WGS sequence"/>
</dbReference>
<proteinExistence type="predicted"/>
<name>A0A0W0THU5_9GAMM</name>
<gene>
    <name evidence="3" type="ORF">Lfee_2828</name>
    <name evidence="4" type="ORF">NCTC12022_03239</name>
</gene>
<evidence type="ECO:0000313" key="5">
    <source>
        <dbReference type="Proteomes" id="UP000054698"/>
    </source>
</evidence>
<keyword evidence="2" id="KW-0812">Transmembrane</keyword>
<keyword evidence="1" id="KW-0175">Coiled coil</keyword>
<protein>
    <submittedName>
        <fullName evidence="3">Uncharacterized protein</fullName>
    </submittedName>
</protein>
<keyword evidence="5" id="KW-1185">Reference proteome</keyword>